<dbReference type="Proteomes" id="UP000494115">
    <property type="component" value="Unassembled WGS sequence"/>
</dbReference>
<evidence type="ECO:0000313" key="3">
    <source>
        <dbReference type="EMBL" id="CAB3791463.1"/>
    </source>
</evidence>
<dbReference type="PRINTS" id="PR01217">
    <property type="entry name" value="PRICHEXTENSN"/>
</dbReference>
<dbReference type="InterPro" id="IPR036709">
    <property type="entry name" value="Autotransporte_beta_dom_sf"/>
</dbReference>
<dbReference type="Gene3D" id="2.160.20.20">
    <property type="match status" value="1"/>
</dbReference>
<dbReference type="Pfam" id="PF18883">
    <property type="entry name" value="AC_1"/>
    <property type="match status" value="1"/>
</dbReference>
<dbReference type="GO" id="GO:0019867">
    <property type="term" value="C:outer membrane"/>
    <property type="evidence" value="ECO:0007669"/>
    <property type="project" value="InterPro"/>
</dbReference>
<protein>
    <recommendedName>
        <fullName evidence="2">Autotransporter domain-containing protein</fullName>
    </recommendedName>
</protein>
<dbReference type="AlphaFoldDB" id="A0A6S7B8I3"/>
<feature type="domain" description="Autotransporter" evidence="2">
    <location>
        <begin position="774"/>
        <end position="1048"/>
    </location>
</feature>
<dbReference type="Pfam" id="PF03797">
    <property type="entry name" value="Autotransporter"/>
    <property type="match status" value="1"/>
</dbReference>
<proteinExistence type="predicted"/>
<dbReference type="InterPro" id="IPR012332">
    <property type="entry name" value="Autotransporter_pectin_lyase_C"/>
</dbReference>
<dbReference type="RefSeq" id="WP_175105698.1">
    <property type="nucleotide sequence ID" value="NZ_CADIKM010000014.1"/>
</dbReference>
<dbReference type="SUPFAM" id="SSF51126">
    <property type="entry name" value="Pectin lyase-like"/>
    <property type="match status" value="1"/>
</dbReference>
<organism evidence="3 4">
    <name type="scientific">Pararobbsia alpina</name>
    <dbReference type="NCBI Taxonomy" id="621374"/>
    <lineage>
        <taxon>Bacteria</taxon>
        <taxon>Pseudomonadati</taxon>
        <taxon>Pseudomonadota</taxon>
        <taxon>Betaproteobacteria</taxon>
        <taxon>Burkholderiales</taxon>
        <taxon>Burkholderiaceae</taxon>
        <taxon>Pararobbsia</taxon>
    </lineage>
</organism>
<keyword evidence="4" id="KW-1185">Reference proteome</keyword>
<dbReference type="EMBL" id="CADIKM010000014">
    <property type="protein sequence ID" value="CAB3791463.1"/>
    <property type="molecule type" value="Genomic_DNA"/>
</dbReference>
<dbReference type="InterPro" id="IPR005546">
    <property type="entry name" value="Autotransporte_beta"/>
</dbReference>
<reference evidence="3 4" key="1">
    <citation type="submission" date="2020-04" db="EMBL/GenBank/DDBJ databases">
        <authorList>
            <person name="De Canck E."/>
        </authorList>
    </citation>
    <scope>NUCLEOTIDE SEQUENCE [LARGE SCALE GENOMIC DNA]</scope>
    <source>
        <strain evidence="3 4">LMG 28138</strain>
    </source>
</reference>
<gene>
    <name evidence="3" type="ORF">LMG28138_03160</name>
</gene>
<dbReference type="InterPro" id="IPR011050">
    <property type="entry name" value="Pectin_lyase_fold/virulence"/>
</dbReference>
<name>A0A6S7B8I3_9BURK</name>
<dbReference type="SUPFAM" id="SSF103515">
    <property type="entry name" value="Autotransporter"/>
    <property type="match status" value="1"/>
</dbReference>
<evidence type="ECO:0000256" key="1">
    <source>
        <dbReference type="SAM" id="MobiDB-lite"/>
    </source>
</evidence>
<dbReference type="SMART" id="SM00869">
    <property type="entry name" value="Autotransporter"/>
    <property type="match status" value="1"/>
</dbReference>
<evidence type="ECO:0000313" key="4">
    <source>
        <dbReference type="Proteomes" id="UP000494115"/>
    </source>
</evidence>
<dbReference type="PROSITE" id="PS51208">
    <property type="entry name" value="AUTOTRANSPORTER"/>
    <property type="match status" value="1"/>
</dbReference>
<evidence type="ECO:0000259" key="2">
    <source>
        <dbReference type="PROSITE" id="PS51208"/>
    </source>
</evidence>
<dbReference type="PANTHER" id="PTHR24216">
    <property type="entry name" value="PAXILLIN-RELATED"/>
    <property type="match status" value="1"/>
</dbReference>
<dbReference type="PANTHER" id="PTHR24216:SF65">
    <property type="entry name" value="PAXILLIN-LIKE PROTEIN 1"/>
    <property type="match status" value="1"/>
</dbReference>
<sequence>MNKQTRIGKTVRTYSDSRPKARCRCLVDSIRDVMTIVASATVVTQAHAADPVSTRSAGPYLQLSTGDDVTTEKGYYESSGQGSMFSAIRVTGPNSLMHIFDSTMVGLYWHAHALYVRKYGAADAHDSIFRAEALDGSAVVSDAARIDIERSKVETLGSGGHGVYVRGHGGYFRFAGGEIVTRSWGSNAGRAEDKSTLIFDEALEKKGARADESAQAENELIPATDDAAAAGTANSRSRVLRTRLTTEAGESPAILVQRDSMAEGHSVDLETRGPNSPAVQIDHDSKGAFWSSTFKVAAANMPIVSMKDGATFELRSSTIDTGERESPVIVAQGGRQNVWLVEGGQVIARTVLSLKSLGDTPGELTLLIADKGSAVGDVRTDSQSRLKISLLNRGRFEGRATGRVDLDIEQGGESILPESIRLESMRLVGRVQFAPSAAPEQTVRVAGELRGDAGRLVLRTLANRGGPLAEQKTDRLLVEGDMVGALLLDVETTGTGALTDTNSDYVVQANEGISLVQVAGKSTATSFSLNGAYVAVGPYRYELTAFAPGASDKAQRVVAGTGDFWDYRLASFSPEAPPAPKPEVVAPPPVTPEPVVVEPPPPPIPEPVVVEPPPPPIPEPVVVEPPPPPVPEPVVVEPPAPPVPEPVVVEPPAPPVPEPVVVEPPAPPIPEPVVVEPPSPPVPEPEVAEPAPVPQPAAATPQPPVKPVATTPASPAKTDAIAGSARGRSPRQPVLVPQAPAYVAMPLAASGFLHQALHSWGQPHSDPTGRARRVSGETERGFAHVFGSRGRYEASGHDRAHRLDFSTRQYGAQFGLPVHRYRTANGTMQIDLGASAGDAGFAIDAPRNQSQSRMRIAGLGLRVTHTHSNGAYATGLLKIDHLGINVRTRERNEVASFGGIGISALCEAGGVAAFAHGWTVESSMRASYVEVRLRDFTDVDRVSVNPRPFRTASVGIGSRVSRSFTAAGMAVRPYVGAGLAYTSGPPSSQLIGGVPFASEPMSSSWEASAGFEGRLGKNARLLVDVAVQDGLDHGFSSVFATGSVHWTF</sequence>
<feature type="compositionally biased region" description="Pro residues" evidence="1">
    <location>
        <begin position="691"/>
        <end position="706"/>
    </location>
</feature>
<feature type="region of interest" description="Disordered" evidence="1">
    <location>
        <begin position="676"/>
        <end position="715"/>
    </location>
</feature>
<accession>A0A6S7B8I3</accession>
<dbReference type="NCBIfam" id="TIGR01414">
    <property type="entry name" value="autotrans_barl"/>
    <property type="match status" value="2"/>
</dbReference>
<dbReference type="InterPro" id="IPR006315">
    <property type="entry name" value="OM_autotransptr_brl_dom"/>
</dbReference>
<dbReference type="InterPro" id="IPR043990">
    <property type="entry name" value="AC_1"/>
</dbReference>
<dbReference type="Gene3D" id="2.40.128.130">
    <property type="entry name" value="Autotransporter beta-domain"/>
    <property type="match status" value="1"/>
</dbReference>